<dbReference type="EMBL" id="JAKRYL010000010">
    <property type="protein sequence ID" value="MCL7747750.1"/>
    <property type="molecule type" value="Genomic_DNA"/>
</dbReference>
<evidence type="ECO:0000313" key="2">
    <source>
        <dbReference type="Proteomes" id="UP001139150"/>
    </source>
</evidence>
<dbReference type="Proteomes" id="UP001139150">
    <property type="component" value="Unassembled WGS sequence"/>
</dbReference>
<dbReference type="AlphaFoldDB" id="A0A9X2CT10"/>
<reference evidence="1" key="1">
    <citation type="submission" date="2022-02" db="EMBL/GenBank/DDBJ databases">
        <title>Halalkalibacter sp. nov. isolated from Lonar Lake, India.</title>
        <authorList>
            <person name="Joshi A."/>
            <person name="Thite S."/>
            <person name="Lodha T."/>
        </authorList>
    </citation>
    <scope>NUCLEOTIDE SEQUENCE</scope>
    <source>
        <strain evidence="1">MEB205</strain>
    </source>
</reference>
<keyword evidence="2" id="KW-1185">Reference proteome</keyword>
<proteinExistence type="predicted"/>
<organism evidence="1 2">
    <name type="scientific">Halalkalibacter alkaliphilus</name>
    <dbReference type="NCBI Taxonomy" id="2917993"/>
    <lineage>
        <taxon>Bacteria</taxon>
        <taxon>Bacillati</taxon>
        <taxon>Bacillota</taxon>
        <taxon>Bacilli</taxon>
        <taxon>Bacillales</taxon>
        <taxon>Bacillaceae</taxon>
        <taxon>Halalkalibacter</taxon>
    </lineage>
</organism>
<protein>
    <submittedName>
        <fullName evidence="1">Uncharacterized protein</fullName>
    </submittedName>
</protein>
<evidence type="ECO:0000313" key="1">
    <source>
        <dbReference type="EMBL" id="MCL7747750.1"/>
    </source>
</evidence>
<name>A0A9X2CT10_9BACI</name>
<comment type="caution">
    <text evidence="1">The sequence shown here is derived from an EMBL/GenBank/DDBJ whole genome shotgun (WGS) entry which is preliminary data.</text>
</comment>
<accession>A0A9X2CT10</accession>
<gene>
    <name evidence="1" type="ORF">MF646_11530</name>
</gene>
<sequence length="51" mass="5982">MKSQLTYEDMKNIVGQINQRNYDYDEPFLNVVDKILDNSEGKHVQTLPLLL</sequence>